<feature type="region of interest" description="Disordered" evidence="1">
    <location>
        <begin position="1"/>
        <end position="144"/>
    </location>
</feature>
<feature type="compositionally biased region" description="Basic and acidic residues" evidence="1">
    <location>
        <begin position="560"/>
        <end position="586"/>
    </location>
</feature>
<feature type="region of interest" description="Disordered" evidence="1">
    <location>
        <begin position="355"/>
        <end position="376"/>
    </location>
</feature>
<feature type="compositionally biased region" description="Acidic residues" evidence="1">
    <location>
        <begin position="104"/>
        <end position="126"/>
    </location>
</feature>
<evidence type="ECO:0000256" key="1">
    <source>
        <dbReference type="SAM" id="MobiDB-lite"/>
    </source>
</evidence>
<keyword evidence="3" id="KW-1185">Reference proteome</keyword>
<name>A0A0C9SK00_PLICR</name>
<feature type="non-terminal residue" evidence="2">
    <location>
        <position position="1"/>
    </location>
</feature>
<proteinExistence type="predicted"/>
<protein>
    <submittedName>
        <fullName evidence="2">Uncharacterized protein</fullName>
    </submittedName>
</protein>
<feature type="region of interest" description="Disordered" evidence="1">
    <location>
        <begin position="714"/>
        <end position="833"/>
    </location>
</feature>
<evidence type="ECO:0000313" key="3">
    <source>
        <dbReference type="Proteomes" id="UP000053263"/>
    </source>
</evidence>
<dbReference type="OrthoDB" id="2666400at2759"/>
<feature type="compositionally biased region" description="Basic and acidic residues" evidence="1">
    <location>
        <begin position="810"/>
        <end position="833"/>
    </location>
</feature>
<dbReference type="AlphaFoldDB" id="A0A0C9SK00"/>
<accession>A0A0C9SK00</accession>
<feature type="region of interest" description="Disordered" evidence="1">
    <location>
        <begin position="517"/>
        <end position="606"/>
    </location>
</feature>
<dbReference type="EMBL" id="KN832604">
    <property type="protein sequence ID" value="KII82871.1"/>
    <property type="molecule type" value="Genomic_DNA"/>
</dbReference>
<reference evidence="2 3" key="1">
    <citation type="submission" date="2014-06" db="EMBL/GenBank/DDBJ databases">
        <title>Evolutionary Origins and Diversification of the Mycorrhizal Mutualists.</title>
        <authorList>
            <consortium name="DOE Joint Genome Institute"/>
            <consortium name="Mycorrhizal Genomics Consortium"/>
            <person name="Kohler A."/>
            <person name="Kuo A."/>
            <person name="Nagy L.G."/>
            <person name="Floudas D."/>
            <person name="Copeland A."/>
            <person name="Barry K.W."/>
            <person name="Cichocki N."/>
            <person name="Veneault-Fourrey C."/>
            <person name="LaButti K."/>
            <person name="Lindquist E.A."/>
            <person name="Lipzen A."/>
            <person name="Lundell T."/>
            <person name="Morin E."/>
            <person name="Murat C."/>
            <person name="Riley R."/>
            <person name="Ohm R."/>
            <person name="Sun H."/>
            <person name="Tunlid A."/>
            <person name="Henrissat B."/>
            <person name="Grigoriev I.V."/>
            <person name="Hibbett D.S."/>
            <person name="Martin F."/>
        </authorList>
    </citation>
    <scope>NUCLEOTIDE SEQUENCE [LARGE SCALE GENOMIC DNA]</scope>
    <source>
        <strain evidence="2 3">FD-325 SS-3</strain>
    </source>
</reference>
<evidence type="ECO:0000313" key="2">
    <source>
        <dbReference type="EMBL" id="KII82871.1"/>
    </source>
</evidence>
<feature type="compositionally biased region" description="Basic residues" evidence="1">
    <location>
        <begin position="46"/>
        <end position="62"/>
    </location>
</feature>
<feature type="region of interest" description="Disordered" evidence="1">
    <location>
        <begin position="688"/>
        <end position="707"/>
    </location>
</feature>
<feature type="compositionally biased region" description="Basic and acidic residues" evidence="1">
    <location>
        <begin position="11"/>
        <end position="21"/>
    </location>
</feature>
<sequence>HDQSLTDEEETPKAKREHAEQGGRPARASPTAPRIDVDDSGPAPVQKRHGGFSKSTKSHASRRAPAVDPSSDLEARSAQVAQELFGAEKSPTDVLKSKQREIPDNEDAEEDVEQDEDEEDDVDDEQDWPRTRGAFSKAGKEEAQQIGRDFNKMVDDLARKHGKSRKVVLKHTGVTLQATWAANSFCKYSIWYANKHPITSEHDPTSYAAEIRSAYHELVDGLGKKARADALRPVLEWVAELEAGNIDGGESRKAASSMMKAAHEQLEALCRVYATHGVVICGAILSTTPDPAARQMSKIFGTAPELLDFVAANEITVWRYLDWFQNCIVCQRYSMDGIKLPLPADFKGKPVVAKGKEKADDQGIGPSEGKDAKDKKRDALRVSVKSELVRQLRAFLPEQASMTWTGWANLAWEHGLLIDKWPVGLAAPGPNFNWKGFTTKDLERLLAALREADDGKGLRIVEWSSADIKLAEAMDVKVADVGVVIDSTGRVLRTVRESKNYLKAMAKAVKRKAIVVDSDGDDDASVVESPRGEEPRRQVAPLPRRIHAADGNPAPRKRKRLEEVPAETDSRRPAETDARRPVERPQARPTAFKRPPTDNAHQPPAIAPMRAMPGQLIGPGVRQDHLVMDEDEVIGGPGHREDYQPRMRMGRPSTIRQDVQRMERFAEDYMRYDSPPPRAPIRRYASLAPTDSDADLPPGPAAMMADGGFHDGRGHYFVGHSGPARPSAGDRAQALRQAPRGRVRSSGESSRSATSSRPTPSSSVAGSSRQSEGSSRMHVDYQEVAPRGNYNPHGRYQRRNTIYEEDVDDDMHLAPHIPEMRGYDPADYEYRAR</sequence>
<dbReference type="Proteomes" id="UP000053263">
    <property type="component" value="Unassembled WGS sequence"/>
</dbReference>
<feature type="compositionally biased region" description="Acidic residues" evidence="1">
    <location>
        <begin position="1"/>
        <end position="10"/>
    </location>
</feature>
<feature type="compositionally biased region" description="Low complexity" evidence="1">
    <location>
        <begin position="744"/>
        <end position="769"/>
    </location>
</feature>
<dbReference type="HOGENOM" id="CLU_017688_0_0_1"/>
<gene>
    <name evidence="2" type="ORF">PLICRDRAFT_180950</name>
</gene>
<organism evidence="2 3">
    <name type="scientific">Plicaturopsis crispa FD-325 SS-3</name>
    <dbReference type="NCBI Taxonomy" id="944288"/>
    <lineage>
        <taxon>Eukaryota</taxon>
        <taxon>Fungi</taxon>
        <taxon>Dikarya</taxon>
        <taxon>Basidiomycota</taxon>
        <taxon>Agaricomycotina</taxon>
        <taxon>Agaricomycetes</taxon>
        <taxon>Agaricomycetidae</taxon>
        <taxon>Amylocorticiales</taxon>
        <taxon>Amylocorticiaceae</taxon>
        <taxon>Plicatura</taxon>
        <taxon>Plicaturopsis crispa</taxon>
    </lineage>
</organism>